<keyword evidence="2" id="KW-1185">Reference proteome</keyword>
<dbReference type="STRING" id="264697.ABE28_009445"/>
<accession>A0A1B3XMX8</accession>
<dbReference type="KEGG" id="bmur:ABE28_009445"/>
<organism evidence="1 2">
    <name type="scientific">Peribacillus muralis</name>
    <dbReference type="NCBI Taxonomy" id="264697"/>
    <lineage>
        <taxon>Bacteria</taxon>
        <taxon>Bacillati</taxon>
        <taxon>Bacillota</taxon>
        <taxon>Bacilli</taxon>
        <taxon>Bacillales</taxon>
        <taxon>Bacillaceae</taxon>
        <taxon>Peribacillus</taxon>
    </lineage>
</organism>
<gene>
    <name evidence="1" type="ORF">ABE28_009445</name>
</gene>
<protein>
    <submittedName>
        <fullName evidence="1">Uncharacterized protein</fullName>
    </submittedName>
</protein>
<evidence type="ECO:0000313" key="1">
    <source>
        <dbReference type="EMBL" id="AOH54572.1"/>
    </source>
</evidence>
<proteinExistence type="predicted"/>
<dbReference type="Proteomes" id="UP000077926">
    <property type="component" value="Chromosome"/>
</dbReference>
<sequence>MMAYEAYPLHKPSFLVPTFRDAEVYENLVERRVSEGDRENRVRGIILCNFNCGKRRMFLK</sequence>
<evidence type="ECO:0000313" key="2">
    <source>
        <dbReference type="Proteomes" id="UP000077926"/>
    </source>
</evidence>
<name>A0A1B3XMX8_9BACI</name>
<dbReference type="EMBL" id="CP017080">
    <property type="protein sequence ID" value="AOH54572.1"/>
    <property type="molecule type" value="Genomic_DNA"/>
</dbReference>
<dbReference type="AlphaFoldDB" id="A0A1B3XMX8"/>
<reference evidence="1 2" key="1">
    <citation type="submission" date="2016-08" db="EMBL/GenBank/DDBJ databases">
        <title>Complete genome sequence of Bacillus muralis G25-68, a strain with toxicity to nematodes.</title>
        <authorList>
            <person name="Zheng Z."/>
        </authorList>
    </citation>
    <scope>NUCLEOTIDE SEQUENCE [LARGE SCALE GENOMIC DNA]</scope>
    <source>
        <strain evidence="1 2">G25-68</strain>
    </source>
</reference>